<dbReference type="PANTHER" id="PTHR11142">
    <property type="entry name" value="PSEUDOURIDYLATE SYNTHASE"/>
    <property type="match status" value="1"/>
</dbReference>
<comment type="catalytic activity">
    <reaction evidence="4 5">
        <text>uridine(38/39/40) in tRNA = pseudouridine(38/39/40) in tRNA</text>
        <dbReference type="Rhea" id="RHEA:22376"/>
        <dbReference type="Rhea" id="RHEA-COMP:10085"/>
        <dbReference type="Rhea" id="RHEA-COMP:10087"/>
        <dbReference type="ChEBI" id="CHEBI:65314"/>
        <dbReference type="ChEBI" id="CHEBI:65315"/>
        <dbReference type="EC" id="5.4.99.12"/>
    </reaction>
</comment>
<dbReference type="PANTHER" id="PTHR11142:SF0">
    <property type="entry name" value="TRNA PSEUDOURIDINE SYNTHASE-LIKE 1"/>
    <property type="match status" value="1"/>
</dbReference>
<dbReference type="RefSeq" id="WP_377351401.1">
    <property type="nucleotide sequence ID" value="NZ_JBHLTP010000021.1"/>
</dbReference>
<dbReference type="InterPro" id="IPR020097">
    <property type="entry name" value="PsdUridine_synth_TruA_a/b_dom"/>
</dbReference>
<proteinExistence type="inferred from homology"/>
<comment type="caution">
    <text evidence="4">Lacks conserved residue(s) required for the propagation of feature annotation.</text>
</comment>
<organism evidence="7 8">
    <name type="scientific">Pontibacillus salicampi</name>
    <dbReference type="NCBI Taxonomy" id="1449801"/>
    <lineage>
        <taxon>Bacteria</taxon>
        <taxon>Bacillati</taxon>
        <taxon>Bacillota</taxon>
        <taxon>Bacilli</taxon>
        <taxon>Bacillales</taxon>
        <taxon>Bacillaceae</taxon>
        <taxon>Pontibacillus</taxon>
    </lineage>
</organism>
<evidence type="ECO:0000313" key="7">
    <source>
        <dbReference type="EMBL" id="MFC0525745.1"/>
    </source>
</evidence>
<dbReference type="GO" id="GO:0160147">
    <property type="term" value="F:tRNA pseudouridine(38-40) synthase activity"/>
    <property type="evidence" value="ECO:0007669"/>
    <property type="project" value="UniProtKB-EC"/>
</dbReference>
<dbReference type="CDD" id="cd02570">
    <property type="entry name" value="PseudoU_synth_EcTruA"/>
    <property type="match status" value="1"/>
</dbReference>
<dbReference type="Proteomes" id="UP001589836">
    <property type="component" value="Unassembled WGS sequence"/>
</dbReference>
<dbReference type="InterPro" id="IPR020103">
    <property type="entry name" value="PsdUridine_synth_cat_dom_sf"/>
</dbReference>
<dbReference type="EMBL" id="JBHLTP010000021">
    <property type="protein sequence ID" value="MFC0525745.1"/>
    <property type="molecule type" value="Genomic_DNA"/>
</dbReference>
<evidence type="ECO:0000256" key="1">
    <source>
        <dbReference type="ARBA" id="ARBA00009375"/>
    </source>
</evidence>
<evidence type="ECO:0000313" key="8">
    <source>
        <dbReference type="Proteomes" id="UP001589836"/>
    </source>
</evidence>
<evidence type="ECO:0000256" key="2">
    <source>
        <dbReference type="ARBA" id="ARBA00022694"/>
    </source>
</evidence>
<gene>
    <name evidence="4 7" type="primary">truA</name>
    <name evidence="7" type="ORF">ACFFGV_19385</name>
</gene>
<dbReference type="InterPro" id="IPR020094">
    <property type="entry name" value="TruA/RsuA/RluB/E/F_N"/>
</dbReference>
<dbReference type="Gene3D" id="3.30.70.580">
    <property type="entry name" value="Pseudouridine synthase I, catalytic domain, N-terminal subdomain"/>
    <property type="match status" value="1"/>
</dbReference>
<dbReference type="NCBIfam" id="TIGR00071">
    <property type="entry name" value="hisT_truA"/>
    <property type="match status" value="1"/>
</dbReference>
<comment type="subunit">
    <text evidence="4">Homodimer.</text>
</comment>
<name>A0ABV6LTL2_9BACI</name>
<comment type="caution">
    <text evidence="7">The sequence shown here is derived from an EMBL/GenBank/DDBJ whole genome shotgun (WGS) entry which is preliminary data.</text>
</comment>
<dbReference type="SUPFAM" id="SSF55120">
    <property type="entry name" value="Pseudouridine synthase"/>
    <property type="match status" value="1"/>
</dbReference>
<feature type="binding site" evidence="4">
    <location>
        <position position="111"/>
    </location>
    <ligand>
        <name>substrate</name>
    </ligand>
</feature>
<evidence type="ECO:0000256" key="5">
    <source>
        <dbReference type="RuleBase" id="RU003792"/>
    </source>
</evidence>
<evidence type="ECO:0000256" key="4">
    <source>
        <dbReference type="HAMAP-Rule" id="MF_00171"/>
    </source>
</evidence>
<comment type="function">
    <text evidence="4">Formation of pseudouridine at positions 38, 39 and 40 in the anticodon stem and loop of transfer RNAs.</text>
</comment>
<keyword evidence="3 4" id="KW-0413">Isomerase</keyword>
<feature type="domain" description="Pseudouridine synthase I TruA alpha/beta" evidence="6">
    <location>
        <begin position="144"/>
        <end position="246"/>
    </location>
</feature>
<dbReference type="Gene3D" id="3.30.70.660">
    <property type="entry name" value="Pseudouridine synthase I, catalytic domain, C-terminal subdomain"/>
    <property type="match status" value="1"/>
</dbReference>
<evidence type="ECO:0000259" key="6">
    <source>
        <dbReference type="Pfam" id="PF01416"/>
    </source>
</evidence>
<protein>
    <recommendedName>
        <fullName evidence="4">tRNA pseudouridine synthase A</fullName>
        <ecNumber evidence="4">5.4.99.12</ecNumber>
    </recommendedName>
    <alternativeName>
        <fullName evidence="4">tRNA pseudouridine(38-40) synthase</fullName>
    </alternativeName>
    <alternativeName>
        <fullName evidence="4">tRNA pseudouridylate synthase I</fullName>
    </alternativeName>
    <alternativeName>
        <fullName evidence="4">tRNA-uridine isomerase I</fullName>
    </alternativeName>
</protein>
<feature type="domain" description="Pseudouridine synthase I TruA alpha/beta" evidence="6">
    <location>
        <begin position="8"/>
        <end position="103"/>
    </location>
</feature>
<dbReference type="InterPro" id="IPR020095">
    <property type="entry name" value="PsdUridine_synth_TruA_C"/>
</dbReference>
<dbReference type="HAMAP" id="MF_00171">
    <property type="entry name" value="TruA"/>
    <property type="match status" value="1"/>
</dbReference>
<dbReference type="PIRSF" id="PIRSF001430">
    <property type="entry name" value="tRNA_psdUrid_synth"/>
    <property type="match status" value="1"/>
</dbReference>
<sequence>MERLKCVIQYDGTNYSGFQIQPNGVTIQGKIEQALTKMHKGEYIRVIPSGRTDKGVHAMGQVIHFDTTIQIEAFKWKRALQTLLPADIKVKSVEKAEKTFHAQHDTIGKEYRYFVLHQKETDIFRRHYTYHVPFDLDVAAIQEACTYVLGTHDFTSFCSMKTHIKGEKVRTISEASCIKEGNELIFTFKGDGFLYNMVRILVGTFLAVGKGYFQPEDVREMLEAKDRTKSGMTAPANGLFLWDVLYK</sequence>
<accession>A0ABV6LTL2</accession>
<dbReference type="EC" id="5.4.99.12" evidence="4"/>
<reference evidence="7 8" key="1">
    <citation type="submission" date="2024-09" db="EMBL/GenBank/DDBJ databases">
        <authorList>
            <person name="Sun Q."/>
            <person name="Mori K."/>
        </authorList>
    </citation>
    <scope>NUCLEOTIDE SEQUENCE [LARGE SCALE GENOMIC DNA]</scope>
    <source>
        <strain evidence="7 8">NCAIM B.02529</strain>
    </source>
</reference>
<dbReference type="InterPro" id="IPR001406">
    <property type="entry name" value="PsdUridine_synth_TruA"/>
</dbReference>
<keyword evidence="2 4" id="KW-0819">tRNA processing</keyword>
<feature type="active site" description="Nucleophile" evidence="4">
    <location>
        <position position="53"/>
    </location>
</feature>
<comment type="similarity">
    <text evidence="1 4 5">Belongs to the tRNA pseudouridine synthase TruA family.</text>
</comment>
<keyword evidence="8" id="KW-1185">Reference proteome</keyword>
<dbReference type="Pfam" id="PF01416">
    <property type="entry name" value="PseudoU_synth_1"/>
    <property type="match status" value="2"/>
</dbReference>
<evidence type="ECO:0000256" key="3">
    <source>
        <dbReference type="ARBA" id="ARBA00023235"/>
    </source>
</evidence>